<dbReference type="InterPro" id="IPR027417">
    <property type="entry name" value="P-loop_NTPase"/>
</dbReference>
<sequence length="75" mass="8583">MPLIPLRTMKISYIWLVHFVISITPANGSPQVELVKQAMQIKSNINFEILIHKVDGDAFPLEEHRLEAQRDTRSG</sequence>
<keyword evidence="1" id="KW-0732">Signal</keyword>
<proteinExistence type="predicted"/>
<dbReference type="Gramene" id="KMS93927">
    <property type="protein sequence ID" value="KMS93927"/>
    <property type="gene ID" value="BVRB_026520"/>
</dbReference>
<gene>
    <name evidence="2" type="ORF">BVRB_026520</name>
</gene>
<keyword evidence="3" id="KW-1185">Reference proteome</keyword>
<reference evidence="2 3" key="1">
    <citation type="journal article" date="2014" name="Nature">
        <title>The genome of the recently domesticated crop plant sugar beet (Beta vulgaris).</title>
        <authorList>
            <person name="Dohm J.C."/>
            <person name="Minoche A.E."/>
            <person name="Holtgrawe D."/>
            <person name="Capella-Gutierrez S."/>
            <person name="Zakrzewski F."/>
            <person name="Tafer H."/>
            <person name="Rupp O."/>
            <person name="Sorensen T.R."/>
            <person name="Stracke R."/>
            <person name="Reinhardt R."/>
            <person name="Goesmann A."/>
            <person name="Kraft T."/>
            <person name="Schulz B."/>
            <person name="Stadler P.F."/>
            <person name="Schmidt T."/>
            <person name="Gabaldon T."/>
            <person name="Lehrach H."/>
            <person name="Weisshaar B."/>
            <person name="Himmelbauer H."/>
        </authorList>
    </citation>
    <scope>NUCLEOTIDE SEQUENCE [LARGE SCALE GENOMIC DNA]</scope>
    <source>
        <tissue evidence="2">Taproot</tissue>
    </source>
</reference>
<dbReference type="EMBL" id="KQ097626">
    <property type="protein sequence ID" value="KMS93927.1"/>
    <property type="molecule type" value="Genomic_DNA"/>
</dbReference>
<dbReference type="AlphaFoldDB" id="A0A0J8B217"/>
<dbReference type="Gene3D" id="3.40.50.300">
    <property type="entry name" value="P-loop containing nucleotide triphosphate hydrolases"/>
    <property type="match status" value="1"/>
</dbReference>
<dbReference type="eggNOG" id="KOG3887">
    <property type="taxonomic scope" value="Eukaryota"/>
</dbReference>
<evidence type="ECO:0000313" key="2">
    <source>
        <dbReference type="EMBL" id="KMS93927.1"/>
    </source>
</evidence>
<feature type="signal peptide" evidence="1">
    <location>
        <begin position="1"/>
        <end position="28"/>
    </location>
</feature>
<protein>
    <submittedName>
        <fullName evidence="2">Uncharacterized protein</fullName>
    </submittedName>
</protein>
<accession>A0A0J8B217</accession>
<evidence type="ECO:0000313" key="3">
    <source>
        <dbReference type="Proteomes" id="UP000035740"/>
    </source>
</evidence>
<evidence type="ECO:0000256" key="1">
    <source>
        <dbReference type="SAM" id="SignalP"/>
    </source>
</evidence>
<dbReference type="OrthoDB" id="26136at2759"/>
<organism evidence="2 3">
    <name type="scientific">Beta vulgaris subsp. vulgaris</name>
    <name type="common">Beet</name>
    <dbReference type="NCBI Taxonomy" id="3555"/>
    <lineage>
        <taxon>Eukaryota</taxon>
        <taxon>Viridiplantae</taxon>
        <taxon>Streptophyta</taxon>
        <taxon>Embryophyta</taxon>
        <taxon>Tracheophyta</taxon>
        <taxon>Spermatophyta</taxon>
        <taxon>Magnoliopsida</taxon>
        <taxon>eudicotyledons</taxon>
        <taxon>Gunneridae</taxon>
        <taxon>Pentapetalae</taxon>
        <taxon>Caryophyllales</taxon>
        <taxon>Chenopodiaceae</taxon>
        <taxon>Betoideae</taxon>
        <taxon>Beta</taxon>
    </lineage>
</organism>
<feature type="chain" id="PRO_5005294070" evidence="1">
    <location>
        <begin position="29"/>
        <end position="75"/>
    </location>
</feature>
<name>A0A0J8B217_BETVV</name>
<dbReference type="Proteomes" id="UP000035740">
    <property type="component" value="Unassembled WGS sequence"/>
</dbReference>
<feature type="non-terminal residue" evidence="2">
    <location>
        <position position="75"/>
    </location>
</feature>